<feature type="region of interest" description="Disordered" evidence="11">
    <location>
        <begin position="1"/>
        <end position="37"/>
    </location>
</feature>
<evidence type="ECO:0000256" key="9">
    <source>
        <dbReference type="ARBA" id="ARBA00025821"/>
    </source>
</evidence>
<dbReference type="PANTHER" id="PTHR10177">
    <property type="entry name" value="CYCLINS"/>
    <property type="match status" value="1"/>
</dbReference>
<evidence type="ECO:0000256" key="4">
    <source>
        <dbReference type="ARBA" id="ARBA00022553"/>
    </source>
</evidence>
<comment type="subunit">
    <text evidence="9">Interacts with the CDK1 protein kinase to form a serine/threonine kinase holoenzyme complex also known as maturation promoting factor (MPF). The cyclin subunit imparts substrate specificity to the complex.</text>
</comment>
<keyword evidence="7" id="KW-0539">Nucleus</keyword>
<dbReference type="GO" id="GO:0005634">
    <property type="term" value="C:nucleus"/>
    <property type="evidence" value="ECO:0007669"/>
    <property type="project" value="UniProtKB-SubCell"/>
</dbReference>
<dbReference type="InterPro" id="IPR004367">
    <property type="entry name" value="Cyclin_C-dom"/>
</dbReference>
<evidence type="ECO:0000256" key="3">
    <source>
        <dbReference type="ARBA" id="ARBA00007143"/>
    </source>
</evidence>
<evidence type="ECO:0000256" key="6">
    <source>
        <dbReference type="ARBA" id="ARBA00023127"/>
    </source>
</evidence>
<evidence type="ECO:0000256" key="2">
    <source>
        <dbReference type="ARBA" id="ARBA00004123"/>
    </source>
</evidence>
<accession>A0A8C6SQK1</accession>
<dbReference type="InterPro" id="IPR039361">
    <property type="entry name" value="Cyclin"/>
</dbReference>
<feature type="compositionally biased region" description="Basic residues" evidence="11">
    <location>
        <begin position="18"/>
        <end position="30"/>
    </location>
</feature>
<reference evidence="14" key="2">
    <citation type="submission" date="2025-09" db="UniProtKB">
        <authorList>
            <consortium name="Ensembl"/>
        </authorList>
    </citation>
    <scope>IDENTIFICATION</scope>
</reference>
<dbReference type="Pfam" id="PF00134">
    <property type="entry name" value="Cyclin_N"/>
    <property type="match status" value="1"/>
</dbReference>
<keyword evidence="6 10" id="KW-0195">Cyclin</keyword>
<dbReference type="FunFam" id="1.10.472.10:FF:000024">
    <property type="entry name" value="G1/S-specific cyclin-E1"/>
    <property type="match status" value="1"/>
</dbReference>
<dbReference type="SUPFAM" id="SSF47954">
    <property type="entry name" value="Cyclin-like"/>
    <property type="match status" value="2"/>
</dbReference>
<dbReference type="SMART" id="SM00385">
    <property type="entry name" value="CYCLIN"/>
    <property type="match status" value="1"/>
</dbReference>
<evidence type="ECO:0000259" key="12">
    <source>
        <dbReference type="SMART" id="SM00385"/>
    </source>
</evidence>
<evidence type="ECO:0000259" key="13">
    <source>
        <dbReference type="SMART" id="SM01332"/>
    </source>
</evidence>
<evidence type="ECO:0000256" key="1">
    <source>
        <dbReference type="ARBA" id="ARBA00003222"/>
    </source>
</evidence>
<dbReference type="SMART" id="SM01332">
    <property type="entry name" value="Cyclin_C"/>
    <property type="match status" value="1"/>
</dbReference>
<protein>
    <submittedName>
        <fullName evidence="14">Cyclin E2</fullName>
    </submittedName>
</protein>
<dbReference type="GO" id="GO:0051301">
    <property type="term" value="P:cell division"/>
    <property type="evidence" value="ECO:0007669"/>
    <property type="project" value="UniProtKB-KW"/>
</dbReference>
<organism evidence="14 15">
    <name type="scientific">Neogobius melanostomus</name>
    <name type="common">round goby</name>
    <dbReference type="NCBI Taxonomy" id="47308"/>
    <lineage>
        <taxon>Eukaryota</taxon>
        <taxon>Metazoa</taxon>
        <taxon>Chordata</taxon>
        <taxon>Craniata</taxon>
        <taxon>Vertebrata</taxon>
        <taxon>Euteleostomi</taxon>
        <taxon>Actinopterygii</taxon>
        <taxon>Neopterygii</taxon>
        <taxon>Teleostei</taxon>
        <taxon>Neoteleostei</taxon>
        <taxon>Acanthomorphata</taxon>
        <taxon>Gobiaria</taxon>
        <taxon>Gobiiformes</taxon>
        <taxon>Gobioidei</taxon>
        <taxon>Gobiidae</taxon>
        <taxon>Benthophilinae</taxon>
        <taxon>Neogobiini</taxon>
        <taxon>Neogobius</taxon>
    </lineage>
</organism>
<dbReference type="InterPro" id="IPR006671">
    <property type="entry name" value="Cyclin_N"/>
</dbReference>
<comment type="similarity">
    <text evidence="3">Belongs to the cyclin family. Cyclin E subfamily.</text>
</comment>
<dbReference type="Gene3D" id="1.10.472.10">
    <property type="entry name" value="Cyclin-like"/>
    <property type="match status" value="2"/>
</dbReference>
<dbReference type="Pfam" id="PF02984">
    <property type="entry name" value="Cyclin_C"/>
    <property type="match status" value="1"/>
</dbReference>
<comment type="subcellular location">
    <subcellularLocation>
        <location evidence="2">Nucleus</location>
    </subcellularLocation>
</comment>
<feature type="domain" description="Cyclin-like" evidence="12">
    <location>
        <begin position="115"/>
        <end position="200"/>
    </location>
</feature>
<dbReference type="Ensembl" id="ENSNMLT00000010001.1">
    <property type="protein sequence ID" value="ENSNMLP00000008817.1"/>
    <property type="gene ID" value="ENSNMLG00000006206.1"/>
</dbReference>
<dbReference type="Proteomes" id="UP000694523">
    <property type="component" value="Unplaced"/>
</dbReference>
<keyword evidence="4" id="KW-0597">Phosphoprotein</keyword>
<keyword evidence="15" id="KW-1185">Reference proteome</keyword>
<proteinExistence type="inferred from homology"/>
<evidence type="ECO:0000256" key="11">
    <source>
        <dbReference type="SAM" id="MobiDB-lite"/>
    </source>
</evidence>
<keyword evidence="5" id="KW-0132">Cell division</keyword>
<reference evidence="14" key="1">
    <citation type="submission" date="2025-08" db="UniProtKB">
        <authorList>
            <consortium name="Ensembl"/>
        </authorList>
    </citation>
    <scope>IDENTIFICATION</scope>
</reference>
<evidence type="ECO:0000313" key="14">
    <source>
        <dbReference type="Ensembl" id="ENSNMLP00000008817.1"/>
    </source>
</evidence>
<sequence length="357" mass="40729">MTKRSGRLQKGSQNVSRQKTKAVKSNKKKSQPPLKPKCEKNEMILEGVDAPCVLASSPHKVQHSVAEPNYMEISSAVLLHPSKRVLDSSNAHAKSFRFMLNHPKILPDMRSILIDWLIEVSEAYTLHRQTLYLAHDYFDRFMLTRNNIDKSLLQLIGITSLFIASKMEEACPPKLSQMAYVTAGTYYEHEILEMELLILKVLRWTLCPETALSWLQLYFQMVSMSADTDLLEPQFPRDTFVQMTTLLDLCIIDINSMDFENRVLAAAVLSHFVEQSSVEKVSGLSKEVLQPCLKWMGPFVAAVQQFGKAPLKDFKDIKPEDQHNIQTHTDYLTMLDNAGKKQNDQFLTPPNSTEKMH</sequence>
<keyword evidence="8" id="KW-0131">Cell cycle</keyword>
<dbReference type="InterPro" id="IPR036915">
    <property type="entry name" value="Cyclin-like_sf"/>
</dbReference>
<dbReference type="AlphaFoldDB" id="A0A8C6SQK1"/>
<comment type="function">
    <text evidence="1">Essential for the control of the cell cycle at the G2/M (mitosis) transition.</text>
</comment>
<feature type="domain" description="Cyclin C-terminal" evidence="13">
    <location>
        <begin position="209"/>
        <end position="331"/>
    </location>
</feature>
<evidence type="ECO:0000256" key="10">
    <source>
        <dbReference type="RuleBase" id="RU000383"/>
    </source>
</evidence>
<name>A0A8C6SQK1_9GOBI</name>
<evidence type="ECO:0000256" key="7">
    <source>
        <dbReference type="ARBA" id="ARBA00023242"/>
    </source>
</evidence>
<evidence type="ECO:0000256" key="5">
    <source>
        <dbReference type="ARBA" id="ARBA00022618"/>
    </source>
</evidence>
<dbReference type="InterPro" id="IPR013763">
    <property type="entry name" value="Cyclin-like_dom"/>
</dbReference>
<evidence type="ECO:0000256" key="8">
    <source>
        <dbReference type="ARBA" id="ARBA00023306"/>
    </source>
</evidence>
<evidence type="ECO:0000313" key="15">
    <source>
        <dbReference type="Proteomes" id="UP000694523"/>
    </source>
</evidence>